<feature type="coiled-coil region" evidence="10">
    <location>
        <begin position="62"/>
        <end position="96"/>
    </location>
</feature>
<dbReference type="EMBL" id="NIVC01000516">
    <property type="protein sequence ID" value="PAA81702.1"/>
    <property type="molecule type" value="Genomic_DNA"/>
</dbReference>
<reference evidence="12 14" key="1">
    <citation type="submission" date="2017-06" db="EMBL/GenBank/DDBJ databases">
        <title>A platform for efficient transgenesis in Macrostomum lignano, a flatworm model organism for stem cell research.</title>
        <authorList>
            <person name="Berezikov E."/>
        </authorList>
    </citation>
    <scope>NUCLEOTIDE SEQUENCE [LARGE SCALE GENOMIC DNA]</scope>
    <source>
        <strain evidence="12">DV1</strain>
        <tissue evidence="12">Whole organism</tissue>
    </source>
</reference>
<evidence type="ECO:0000256" key="9">
    <source>
        <dbReference type="ARBA" id="ARBA00023136"/>
    </source>
</evidence>
<dbReference type="AlphaFoldDB" id="A0A267EP75"/>
<evidence type="ECO:0008006" key="15">
    <source>
        <dbReference type="Google" id="ProtNLM"/>
    </source>
</evidence>
<dbReference type="OrthoDB" id="2163284at2759"/>
<dbReference type="Gene3D" id="1.20.5.170">
    <property type="match status" value="1"/>
</dbReference>
<gene>
    <name evidence="13" type="ORF">BOX15_Mlig010698g2</name>
    <name evidence="12" type="ORF">BOX15_Mlig013839g1</name>
</gene>
<evidence type="ECO:0000256" key="1">
    <source>
        <dbReference type="ARBA" id="ARBA00002743"/>
    </source>
</evidence>
<evidence type="ECO:0000256" key="6">
    <source>
        <dbReference type="ARBA" id="ARBA00022490"/>
    </source>
</evidence>
<keyword evidence="7" id="KW-0333">Golgi apparatus</keyword>
<comment type="function">
    <text evidence="1">Positive regulator of amino acid starvation-induced autophagy.</text>
</comment>
<organism evidence="12 14">
    <name type="scientific">Macrostomum lignano</name>
    <dbReference type="NCBI Taxonomy" id="282301"/>
    <lineage>
        <taxon>Eukaryota</taxon>
        <taxon>Metazoa</taxon>
        <taxon>Spiralia</taxon>
        <taxon>Lophotrochozoa</taxon>
        <taxon>Platyhelminthes</taxon>
        <taxon>Rhabditophora</taxon>
        <taxon>Macrostomorpha</taxon>
        <taxon>Macrostomida</taxon>
        <taxon>Macrostomidae</taxon>
        <taxon>Macrostomum</taxon>
    </lineage>
</organism>
<comment type="caution">
    <text evidence="12">The sequence shown here is derived from an EMBL/GenBank/DDBJ whole genome shotgun (WGS) entry which is preliminary data.</text>
</comment>
<evidence type="ECO:0000256" key="8">
    <source>
        <dbReference type="ARBA" id="ARBA00023054"/>
    </source>
</evidence>
<protein>
    <recommendedName>
        <fullName evidence="15">Short coiled-coil protein</fullName>
    </recommendedName>
</protein>
<proteinExistence type="inferred from homology"/>
<dbReference type="InterPro" id="IPR019357">
    <property type="entry name" value="SCOC"/>
</dbReference>
<accession>A0A267EP75</accession>
<evidence type="ECO:0000313" key="13">
    <source>
        <dbReference type="EMBL" id="PAA81702.1"/>
    </source>
</evidence>
<feature type="non-terminal residue" evidence="12">
    <location>
        <position position="1"/>
    </location>
</feature>
<evidence type="ECO:0000256" key="5">
    <source>
        <dbReference type="ARBA" id="ARBA00010880"/>
    </source>
</evidence>
<keyword evidence="14" id="KW-1185">Reference proteome</keyword>
<dbReference type="Proteomes" id="UP000215902">
    <property type="component" value="Unassembled WGS sequence"/>
</dbReference>
<dbReference type="EMBL" id="NIVC01001857">
    <property type="protein sequence ID" value="PAA63298.1"/>
    <property type="molecule type" value="Genomic_DNA"/>
</dbReference>
<dbReference type="GO" id="GO:0000139">
    <property type="term" value="C:Golgi membrane"/>
    <property type="evidence" value="ECO:0007669"/>
    <property type="project" value="UniProtKB-SubCell"/>
</dbReference>
<dbReference type="STRING" id="282301.A0A267EP75"/>
<evidence type="ECO:0000256" key="10">
    <source>
        <dbReference type="SAM" id="Coils"/>
    </source>
</evidence>
<sequence>LESHLLKKSFIKRRRKEYIMSDSEAAAAAAATDTEEDEASTIRWSELGSGGGCCDEADEEEKARLVSQILELQNTLEDLGSRVDSVKEENLKLRNENRVLGQYIENLMAASSVFSAGSPKSKRGRASAAAQPSIGKKRAEP</sequence>
<evidence type="ECO:0000313" key="14">
    <source>
        <dbReference type="Proteomes" id="UP000215902"/>
    </source>
</evidence>
<evidence type="ECO:0000256" key="11">
    <source>
        <dbReference type="SAM" id="MobiDB-lite"/>
    </source>
</evidence>
<keyword evidence="6" id="KW-0963">Cytoplasm</keyword>
<feature type="region of interest" description="Disordered" evidence="11">
    <location>
        <begin position="115"/>
        <end position="141"/>
    </location>
</feature>
<dbReference type="PANTHER" id="PTHR21614:SF0">
    <property type="entry name" value="GEO08385P1"/>
    <property type="match status" value="1"/>
</dbReference>
<name>A0A267EP75_9PLAT</name>
<comment type="similarity">
    <text evidence="5">Belongs to the SCOC family.</text>
</comment>
<evidence type="ECO:0000256" key="4">
    <source>
        <dbReference type="ARBA" id="ARBA00004601"/>
    </source>
</evidence>
<comment type="subcellular location">
    <subcellularLocation>
        <location evidence="3">Cytoplasm</location>
        <location evidence="3">Cytosol</location>
    </subcellularLocation>
    <subcellularLocation>
        <location evidence="2">Golgi apparatus membrane</location>
        <topology evidence="2">Peripheral membrane protein</topology>
        <orientation evidence="2">Cytoplasmic side</orientation>
    </subcellularLocation>
    <subcellularLocation>
        <location evidence="4">Golgi apparatus</location>
        <location evidence="4">trans-Golgi network</location>
    </subcellularLocation>
</comment>
<evidence type="ECO:0000313" key="12">
    <source>
        <dbReference type="EMBL" id="PAA63298.1"/>
    </source>
</evidence>
<evidence type="ECO:0000256" key="7">
    <source>
        <dbReference type="ARBA" id="ARBA00023034"/>
    </source>
</evidence>
<keyword evidence="9" id="KW-0472">Membrane</keyword>
<dbReference type="PANTHER" id="PTHR21614">
    <property type="entry name" value="SHORT COILED COIL PROTEIN"/>
    <property type="match status" value="1"/>
</dbReference>
<dbReference type="Pfam" id="PF10224">
    <property type="entry name" value="DUF2205"/>
    <property type="match status" value="1"/>
</dbReference>
<evidence type="ECO:0000256" key="3">
    <source>
        <dbReference type="ARBA" id="ARBA00004514"/>
    </source>
</evidence>
<dbReference type="GO" id="GO:0005829">
    <property type="term" value="C:cytosol"/>
    <property type="evidence" value="ECO:0007669"/>
    <property type="project" value="UniProtKB-SubCell"/>
</dbReference>
<keyword evidence="8 10" id="KW-0175">Coiled coil</keyword>
<dbReference type="GO" id="GO:0005802">
    <property type="term" value="C:trans-Golgi network"/>
    <property type="evidence" value="ECO:0007669"/>
    <property type="project" value="TreeGrafter"/>
</dbReference>
<evidence type="ECO:0000256" key="2">
    <source>
        <dbReference type="ARBA" id="ARBA00004255"/>
    </source>
</evidence>